<dbReference type="RefSeq" id="WP_378977127.1">
    <property type="nucleotide sequence ID" value="NZ_JBHTBJ010000055.1"/>
</dbReference>
<dbReference type="PROSITE" id="PS50943">
    <property type="entry name" value="HTH_CROC1"/>
    <property type="match status" value="1"/>
</dbReference>
<keyword evidence="3" id="KW-1185">Reference proteome</keyword>
<dbReference type="Pfam" id="PF01381">
    <property type="entry name" value="HTH_3"/>
    <property type="match status" value="1"/>
</dbReference>
<protein>
    <submittedName>
        <fullName evidence="2">Helix-turn-helix domain-containing protein</fullName>
    </submittedName>
</protein>
<dbReference type="SUPFAM" id="SSF47413">
    <property type="entry name" value="lambda repressor-like DNA-binding domains"/>
    <property type="match status" value="1"/>
</dbReference>
<feature type="domain" description="HTH cro/C1-type" evidence="1">
    <location>
        <begin position="15"/>
        <end position="69"/>
    </location>
</feature>
<comment type="caution">
    <text evidence="2">The sequence shown here is derived from an EMBL/GenBank/DDBJ whole genome shotgun (WGS) entry which is preliminary data.</text>
</comment>
<gene>
    <name evidence="2" type="ORF">ACFQS1_37170</name>
</gene>
<dbReference type="Pfam" id="PF19054">
    <property type="entry name" value="DUF5753"/>
    <property type="match status" value="1"/>
</dbReference>
<proteinExistence type="predicted"/>
<reference evidence="3" key="1">
    <citation type="journal article" date="2019" name="Int. J. Syst. Evol. Microbiol.">
        <title>The Global Catalogue of Microorganisms (GCM) 10K type strain sequencing project: providing services to taxonomists for standard genome sequencing and annotation.</title>
        <authorList>
            <consortium name="The Broad Institute Genomics Platform"/>
            <consortium name="The Broad Institute Genome Sequencing Center for Infectious Disease"/>
            <person name="Wu L."/>
            <person name="Ma J."/>
        </authorList>
    </citation>
    <scope>NUCLEOTIDE SEQUENCE [LARGE SCALE GENOMIC DNA]</scope>
    <source>
        <strain evidence="3">XZYJT-10</strain>
    </source>
</reference>
<sequence>MSSPYVRQRRLSDELAKLLRDHGWTAERLAAATGLSKQRISRIMRCRVRPNVEEILRVLNQFNVDKDYRSLLVGITRDAQERGWWEPHAEEMGLRQAMTAGLEWGTATIHEYQLNFVPGLTQTESYTRARIAADREIYEVSFDTERVVEARRTRQLLLDQRDGPAYEVVIDELALRRPAAPVRVVASQLDHLVDLGHNHDRIDIRILPMLARIRGYAVPRSAFSIYRYPDPGDSIVVAVDSNTTDQVFVGGDEVRPYLALYQRLRDAALSPTDSLDFLAALAQTMPHEMPEQVEELDCV</sequence>
<name>A0ABW2I439_9ACTN</name>
<evidence type="ECO:0000313" key="3">
    <source>
        <dbReference type="Proteomes" id="UP001596548"/>
    </source>
</evidence>
<dbReference type="CDD" id="cd00093">
    <property type="entry name" value="HTH_XRE"/>
    <property type="match status" value="1"/>
</dbReference>
<accession>A0ABW2I439</accession>
<dbReference type="InterPro" id="IPR010982">
    <property type="entry name" value="Lambda_DNA-bd_dom_sf"/>
</dbReference>
<organism evidence="2 3">
    <name type="scientific">Paractinoplanes rhizophilus</name>
    <dbReference type="NCBI Taxonomy" id="1416877"/>
    <lineage>
        <taxon>Bacteria</taxon>
        <taxon>Bacillati</taxon>
        <taxon>Actinomycetota</taxon>
        <taxon>Actinomycetes</taxon>
        <taxon>Micromonosporales</taxon>
        <taxon>Micromonosporaceae</taxon>
        <taxon>Paractinoplanes</taxon>
    </lineage>
</organism>
<dbReference type="Proteomes" id="UP001596548">
    <property type="component" value="Unassembled WGS sequence"/>
</dbReference>
<evidence type="ECO:0000259" key="1">
    <source>
        <dbReference type="PROSITE" id="PS50943"/>
    </source>
</evidence>
<evidence type="ECO:0000313" key="2">
    <source>
        <dbReference type="EMBL" id="MFC7279627.1"/>
    </source>
</evidence>
<dbReference type="EMBL" id="JBHTBJ010000055">
    <property type="protein sequence ID" value="MFC7279627.1"/>
    <property type="molecule type" value="Genomic_DNA"/>
</dbReference>
<dbReference type="InterPro" id="IPR001387">
    <property type="entry name" value="Cro/C1-type_HTH"/>
</dbReference>
<dbReference type="SMART" id="SM00530">
    <property type="entry name" value="HTH_XRE"/>
    <property type="match status" value="1"/>
</dbReference>
<dbReference type="Gene3D" id="1.10.260.40">
    <property type="entry name" value="lambda repressor-like DNA-binding domains"/>
    <property type="match status" value="1"/>
</dbReference>
<dbReference type="InterPro" id="IPR043917">
    <property type="entry name" value="DUF5753"/>
</dbReference>